<dbReference type="EMBL" id="JAWRVI010000018">
    <property type="protein sequence ID" value="KAK4089898.1"/>
    <property type="molecule type" value="Genomic_DNA"/>
</dbReference>
<evidence type="ECO:0000259" key="3">
    <source>
        <dbReference type="PROSITE" id="PS50157"/>
    </source>
</evidence>
<dbReference type="EMBL" id="LSBI01000008">
    <property type="protein sequence ID" value="OAQ82934.1"/>
    <property type="molecule type" value="Genomic_DNA"/>
</dbReference>
<organism evidence="5 8">
    <name type="scientific">Purpureocillium lilacinum</name>
    <name type="common">Paecilomyces lilacinus</name>
    <dbReference type="NCBI Taxonomy" id="33203"/>
    <lineage>
        <taxon>Eukaryota</taxon>
        <taxon>Fungi</taxon>
        <taxon>Dikarya</taxon>
        <taxon>Ascomycota</taxon>
        <taxon>Pezizomycotina</taxon>
        <taxon>Sordariomycetes</taxon>
        <taxon>Hypocreomycetidae</taxon>
        <taxon>Hypocreales</taxon>
        <taxon>Ophiocordycipitaceae</taxon>
        <taxon>Purpureocillium</taxon>
    </lineage>
</organism>
<name>A0A179GAJ8_PURLI</name>
<keyword evidence="1" id="KW-0862">Zinc</keyword>
<evidence type="ECO:0000313" key="8">
    <source>
        <dbReference type="Proteomes" id="UP000078240"/>
    </source>
</evidence>
<feature type="domain" description="C2H2-type" evidence="3">
    <location>
        <begin position="178"/>
        <end position="205"/>
    </location>
</feature>
<comment type="caution">
    <text evidence="5">The sequence shown here is derived from an EMBL/GenBank/DDBJ whole genome shotgun (WGS) entry which is preliminary data.</text>
</comment>
<evidence type="ECO:0000256" key="2">
    <source>
        <dbReference type="SAM" id="MobiDB-lite"/>
    </source>
</evidence>
<dbReference type="GeneID" id="28890859"/>
<reference evidence="4 10" key="5">
    <citation type="journal article" date="2024" name="Microbiol. Resour. Announc.">
        <title>Genome annotations for the ascomycete fungi Trichoderma harzianum, Trichoderma aggressivum, and Purpureocillium lilacinum.</title>
        <authorList>
            <person name="Beijen E.P.W."/>
            <person name="Ohm R.A."/>
        </authorList>
    </citation>
    <scope>NUCLEOTIDE SEQUENCE [LARGE SCALE GENOMIC DNA]</scope>
    <source>
        <strain evidence="4 10">CBS 150709</strain>
    </source>
</reference>
<dbReference type="InterPro" id="IPR013087">
    <property type="entry name" value="Znf_C2H2_type"/>
</dbReference>
<dbReference type="Proteomes" id="UP000245956">
    <property type="component" value="Unassembled WGS sequence"/>
</dbReference>
<dbReference type="STRING" id="33203.A0A179GAJ8"/>
<evidence type="ECO:0000256" key="1">
    <source>
        <dbReference type="PROSITE-ProRule" id="PRU00042"/>
    </source>
</evidence>
<sequence>MDPIDPSLREQYFTQAQGYSEGQTSPASVGDLGQDFYTYGHTSSPDNHGGILSATSTPPGQSTQPTEGYAAGPTGVLAYAGHHNPDSFHPFQSSFMPTAIHGTQGHSTAAYQFGGSPPHTSTASEQGGMQPAEEHGHGTFAFLENQTQSSPPLAECHVSSTGSDGYTVAIARGQVSEYACSNCEETLRNSAELKSHKKVCKANFPCLLQFAKCQTTFTGTNEWKRHMKSIHFATEIWVCTLGACSMVQEPLAIPRSRAWNKLRKPIPENGRRFTRLDSYKTHVDLNHRDLLSVMPPRSQKKLSPEQVQEIVYNEPTDNPVGSPVPPVMYCFAPGCDESFVASYEGDVDHCNGFLNHMSAAHLRGGAPVPDRTHPRGKWMFDYGSANGFLQAGRDGAVEVCMPYGKSNNKCKAGVRTAQPCAGPSKRRN</sequence>
<feature type="compositionally biased region" description="Polar residues" evidence="2">
    <location>
        <begin position="12"/>
        <end position="27"/>
    </location>
</feature>
<reference evidence="7 9" key="2">
    <citation type="journal article" date="2016" name="Front. Microbiol.">
        <title>Genome and transcriptome sequences reveal the specific parasitism of the nematophagous Purpureocillium lilacinum 36-1.</title>
        <authorList>
            <person name="Xie J."/>
            <person name="Li S."/>
            <person name="Mo C."/>
            <person name="Xiao X."/>
            <person name="Peng D."/>
            <person name="Wang G."/>
            <person name="Xiao Y."/>
        </authorList>
    </citation>
    <scope>NUCLEOTIDE SEQUENCE [LARGE SCALE GENOMIC DNA]</scope>
    <source>
        <strain evidence="7 9">36-1</strain>
    </source>
</reference>
<reference evidence="7" key="1">
    <citation type="submission" date="2015-05" db="EMBL/GenBank/DDBJ databases">
        <authorList>
            <person name="Wang D.B."/>
            <person name="Wang M."/>
        </authorList>
    </citation>
    <scope>NUCLEOTIDE SEQUENCE</scope>
    <source>
        <strain evidence="7">36-1</strain>
    </source>
</reference>
<feature type="compositionally biased region" description="Low complexity" evidence="2">
    <location>
        <begin position="55"/>
        <end position="66"/>
    </location>
</feature>
<evidence type="ECO:0000313" key="7">
    <source>
        <dbReference type="EMBL" id="PWI75126.1"/>
    </source>
</evidence>
<dbReference type="Proteomes" id="UP001287286">
    <property type="component" value="Unassembled WGS sequence"/>
</dbReference>
<gene>
    <name evidence="7" type="ORF">PCL_05784</name>
    <name evidence="4" type="ORF">Purlil1_6001</name>
    <name evidence="5" type="ORF">VFPBJ_10119</name>
    <name evidence="6" type="ORF">VFPFJ_08737</name>
</gene>
<proteinExistence type="predicted"/>
<reference evidence="5 8" key="3">
    <citation type="submission" date="2016-01" db="EMBL/GenBank/DDBJ databases">
        <title>Biosynthesis of antibiotic leucinostatins and their inhibition on Phytophthora in bio-control Purpureocillium lilacinum.</title>
        <authorList>
            <person name="Wang G."/>
            <person name="Liu Z."/>
            <person name="Lin R."/>
            <person name="Li E."/>
            <person name="Mao Z."/>
            <person name="Ling J."/>
            <person name="Yin W."/>
            <person name="Xie B."/>
        </authorList>
    </citation>
    <scope>NUCLEOTIDE SEQUENCE [LARGE SCALE GENOMIC DNA]</scope>
    <source>
        <strain evidence="5">PLBJ-1</strain>
        <strain evidence="6">PLFJ-1</strain>
    </source>
</reference>
<dbReference type="AlphaFoldDB" id="A0A179GAJ8"/>
<dbReference type="GO" id="GO:0008270">
    <property type="term" value="F:zinc ion binding"/>
    <property type="evidence" value="ECO:0007669"/>
    <property type="project" value="UniProtKB-KW"/>
</dbReference>
<dbReference type="EMBL" id="LCWV01000002">
    <property type="protein sequence ID" value="PWI75126.1"/>
    <property type="molecule type" value="Genomic_DNA"/>
</dbReference>
<keyword evidence="1" id="KW-0479">Metal-binding</keyword>
<evidence type="ECO:0000313" key="10">
    <source>
        <dbReference type="Proteomes" id="UP001287286"/>
    </source>
</evidence>
<dbReference type="KEGG" id="plj:28890859"/>
<accession>A0A179GAJ8</accession>
<keyword evidence="1" id="KW-0863">Zinc-finger</keyword>
<evidence type="ECO:0000313" key="9">
    <source>
        <dbReference type="Proteomes" id="UP000245956"/>
    </source>
</evidence>
<keyword evidence="10" id="KW-1185">Reference proteome</keyword>
<evidence type="ECO:0000313" key="5">
    <source>
        <dbReference type="EMBL" id="OAQ74824.1"/>
    </source>
</evidence>
<dbReference type="Proteomes" id="UP000078240">
    <property type="component" value="Unassembled WGS sequence"/>
</dbReference>
<reference evidence="4" key="4">
    <citation type="submission" date="2023-11" db="EMBL/GenBank/DDBJ databases">
        <authorList>
            <person name="Beijen E."/>
            <person name="Ohm R.A."/>
        </authorList>
    </citation>
    <scope>NUCLEOTIDE SEQUENCE</scope>
    <source>
        <strain evidence="4">CBS 150709</strain>
    </source>
</reference>
<protein>
    <submittedName>
        <fullName evidence="7">C2H2 finger domain-containing protein</fullName>
    </submittedName>
</protein>
<dbReference type="Gene3D" id="3.30.160.60">
    <property type="entry name" value="Classic Zinc Finger"/>
    <property type="match status" value="1"/>
</dbReference>
<feature type="region of interest" description="Disordered" evidence="2">
    <location>
        <begin position="1"/>
        <end position="83"/>
    </location>
</feature>
<dbReference type="EMBL" id="LSBH01000009">
    <property type="protein sequence ID" value="OAQ74824.1"/>
    <property type="molecule type" value="Genomic_DNA"/>
</dbReference>
<evidence type="ECO:0000313" key="6">
    <source>
        <dbReference type="EMBL" id="OAQ82934.1"/>
    </source>
</evidence>
<evidence type="ECO:0000313" key="4">
    <source>
        <dbReference type="EMBL" id="KAK4089898.1"/>
    </source>
</evidence>
<dbReference type="PROSITE" id="PS50157">
    <property type="entry name" value="ZINC_FINGER_C2H2_2"/>
    <property type="match status" value="1"/>
</dbReference>
<dbReference type="Proteomes" id="UP000078340">
    <property type="component" value="Unassembled WGS sequence"/>
</dbReference>